<proteinExistence type="predicted"/>
<evidence type="ECO:0000259" key="1">
    <source>
        <dbReference type="Pfam" id="PF00501"/>
    </source>
</evidence>
<sequence length="419" mass="44609">MTDAFSLPPEAAEPHLHVAARTLELLRTVPAFADRYAGHPGPVRGLDELAALPPLLKDDLNTALAHLEPRSETAATWLFQSGGSTGAPKVGYAPTGFYMDGVHAHWRALDRDDVFANAWGAGRMWGAHFLAAALADRAGCRVIALGSITREEYPDWLAFLADRGVTAIGGTPSVLRLWFAHARAAGLKLPALRKVLWLGEAWQPQLEEDLAAVAPQARRWGMFGSTETWVVGTNTPDCPADTFHPLPEQLVHAGPDGLLDFTTLNPEMLNPVLRYRTGDAGELADCPCGRPGRSFRVLGRRDNVVQVRGLGLHVDELVARAEREPGVSRAQVVVTEDGGRATGVEVLLLAGPGAAVDAAALRAELLSGTFTLSTAFQHDPEHVTVRVTDALVSNDRTGKTASLVVREAAADAPAPGAAS</sequence>
<dbReference type="InterPro" id="IPR042099">
    <property type="entry name" value="ANL_N_sf"/>
</dbReference>
<dbReference type="SUPFAM" id="SSF56801">
    <property type="entry name" value="Acetyl-CoA synthetase-like"/>
    <property type="match status" value="1"/>
</dbReference>
<protein>
    <recommendedName>
        <fullName evidence="1">AMP-dependent synthetase/ligase domain-containing protein</fullName>
    </recommendedName>
</protein>
<dbReference type="EMBL" id="BAAAKJ010000244">
    <property type="protein sequence ID" value="GAA1402065.1"/>
    <property type="molecule type" value="Genomic_DNA"/>
</dbReference>
<dbReference type="Pfam" id="PF00501">
    <property type="entry name" value="AMP-binding"/>
    <property type="match status" value="1"/>
</dbReference>
<evidence type="ECO:0000313" key="2">
    <source>
        <dbReference type="EMBL" id="GAA1402065.1"/>
    </source>
</evidence>
<dbReference type="InterPro" id="IPR020845">
    <property type="entry name" value="AMP-binding_CS"/>
</dbReference>
<accession>A0ABN1YA36</accession>
<reference evidence="2 3" key="1">
    <citation type="journal article" date="2019" name="Int. J. Syst. Evol. Microbiol.">
        <title>The Global Catalogue of Microorganisms (GCM) 10K type strain sequencing project: providing services to taxonomists for standard genome sequencing and annotation.</title>
        <authorList>
            <consortium name="The Broad Institute Genomics Platform"/>
            <consortium name="The Broad Institute Genome Sequencing Center for Infectious Disease"/>
            <person name="Wu L."/>
            <person name="Ma J."/>
        </authorList>
    </citation>
    <scope>NUCLEOTIDE SEQUENCE [LARGE SCALE GENOMIC DNA]</scope>
    <source>
        <strain evidence="2 3">JCM 12393</strain>
    </source>
</reference>
<dbReference type="Proteomes" id="UP001499863">
    <property type="component" value="Unassembled WGS sequence"/>
</dbReference>
<dbReference type="PROSITE" id="PS00455">
    <property type="entry name" value="AMP_BINDING"/>
    <property type="match status" value="1"/>
</dbReference>
<feature type="domain" description="AMP-dependent synthetase/ligase" evidence="1">
    <location>
        <begin position="68"/>
        <end position="237"/>
    </location>
</feature>
<dbReference type="PANTHER" id="PTHR43845:SF1">
    <property type="entry name" value="BLR5969 PROTEIN"/>
    <property type="match status" value="1"/>
</dbReference>
<comment type="caution">
    <text evidence="2">The sequence shown here is derived from an EMBL/GenBank/DDBJ whole genome shotgun (WGS) entry which is preliminary data.</text>
</comment>
<keyword evidence="3" id="KW-1185">Reference proteome</keyword>
<evidence type="ECO:0000313" key="3">
    <source>
        <dbReference type="Proteomes" id="UP001499863"/>
    </source>
</evidence>
<organism evidence="2 3">
    <name type="scientific">Kitasatospora putterlickiae</name>
    <dbReference type="NCBI Taxonomy" id="221725"/>
    <lineage>
        <taxon>Bacteria</taxon>
        <taxon>Bacillati</taxon>
        <taxon>Actinomycetota</taxon>
        <taxon>Actinomycetes</taxon>
        <taxon>Kitasatosporales</taxon>
        <taxon>Streptomycetaceae</taxon>
        <taxon>Kitasatospora</taxon>
    </lineage>
</organism>
<dbReference type="InterPro" id="IPR000873">
    <property type="entry name" value="AMP-dep_synth/lig_dom"/>
</dbReference>
<dbReference type="RefSeq" id="WP_344338676.1">
    <property type="nucleotide sequence ID" value="NZ_BAAAKJ010000244.1"/>
</dbReference>
<gene>
    <name evidence="2" type="ORF">GCM10009639_45080</name>
</gene>
<dbReference type="Gene3D" id="3.40.50.12780">
    <property type="entry name" value="N-terminal domain of ligase-like"/>
    <property type="match status" value="1"/>
</dbReference>
<dbReference type="PANTHER" id="PTHR43845">
    <property type="entry name" value="BLR5969 PROTEIN"/>
    <property type="match status" value="1"/>
</dbReference>
<name>A0ABN1YA36_9ACTN</name>